<comment type="caution">
    <text evidence="1">The sequence shown here is derived from an EMBL/GenBank/DDBJ whole genome shotgun (WGS) entry which is preliminary data.</text>
</comment>
<reference evidence="1 2" key="2">
    <citation type="journal article" date="2022" name="Mol. Ecol. Resour.">
        <title>The genomes of chicory, endive, great burdock and yacon provide insights into Asteraceae paleo-polyploidization history and plant inulin production.</title>
        <authorList>
            <person name="Fan W."/>
            <person name="Wang S."/>
            <person name="Wang H."/>
            <person name="Wang A."/>
            <person name="Jiang F."/>
            <person name="Liu H."/>
            <person name="Zhao H."/>
            <person name="Xu D."/>
            <person name="Zhang Y."/>
        </authorList>
    </citation>
    <scope>NUCLEOTIDE SEQUENCE [LARGE SCALE GENOMIC DNA]</scope>
    <source>
        <strain evidence="2">cv. Punajuju</strain>
        <tissue evidence="1">Leaves</tissue>
    </source>
</reference>
<protein>
    <submittedName>
        <fullName evidence="1">Uncharacterized protein</fullName>
    </submittedName>
</protein>
<name>A0ACB9BR11_CICIN</name>
<dbReference type="EMBL" id="CM042014">
    <property type="protein sequence ID" value="KAI3724373.1"/>
    <property type="molecule type" value="Genomic_DNA"/>
</dbReference>
<accession>A0ACB9BR11</accession>
<dbReference type="Proteomes" id="UP001055811">
    <property type="component" value="Linkage Group LG06"/>
</dbReference>
<gene>
    <name evidence="1" type="ORF">L2E82_36145</name>
</gene>
<evidence type="ECO:0000313" key="1">
    <source>
        <dbReference type="EMBL" id="KAI3724373.1"/>
    </source>
</evidence>
<proteinExistence type="predicted"/>
<organism evidence="1 2">
    <name type="scientific">Cichorium intybus</name>
    <name type="common">Chicory</name>
    <dbReference type="NCBI Taxonomy" id="13427"/>
    <lineage>
        <taxon>Eukaryota</taxon>
        <taxon>Viridiplantae</taxon>
        <taxon>Streptophyta</taxon>
        <taxon>Embryophyta</taxon>
        <taxon>Tracheophyta</taxon>
        <taxon>Spermatophyta</taxon>
        <taxon>Magnoliopsida</taxon>
        <taxon>eudicotyledons</taxon>
        <taxon>Gunneridae</taxon>
        <taxon>Pentapetalae</taxon>
        <taxon>asterids</taxon>
        <taxon>campanulids</taxon>
        <taxon>Asterales</taxon>
        <taxon>Asteraceae</taxon>
        <taxon>Cichorioideae</taxon>
        <taxon>Cichorieae</taxon>
        <taxon>Cichoriinae</taxon>
        <taxon>Cichorium</taxon>
    </lineage>
</organism>
<keyword evidence="2" id="KW-1185">Reference proteome</keyword>
<evidence type="ECO:0000313" key="2">
    <source>
        <dbReference type="Proteomes" id="UP001055811"/>
    </source>
</evidence>
<reference evidence="2" key="1">
    <citation type="journal article" date="2022" name="Mol. Ecol. Resour.">
        <title>The genomes of chicory, endive, great burdock and yacon provide insights into Asteraceae palaeo-polyploidization history and plant inulin production.</title>
        <authorList>
            <person name="Fan W."/>
            <person name="Wang S."/>
            <person name="Wang H."/>
            <person name="Wang A."/>
            <person name="Jiang F."/>
            <person name="Liu H."/>
            <person name="Zhao H."/>
            <person name="Xu D."/>
            <person name="Zhang Y."/>
        </authorList>
    </citation>
    <scope>NUCLEOTIDE SEQUENCE [LARGE SCALE GENOMIC DNA]</scope>
    <source>
        <strain evidence="2">cv. Punajuju</strain>
    </source>
</reference>
<sequence>MTSDDNRRQRAPEEAKLERNVRSISLCSGKTPLNVRPLDKTNRGFLKGDNLTTRCFQVVSLYRVVLGLNEL</sequence>